<dbReference type="EMBL" id="CP001630">
    <property type="protein sequence ID" value="ACU37670.1"/>
    <property type="molecule type" value="Genomic_DNA"/>
</dbReference>
<evidence type="ECO:0000313" key="1">
    <source>
        <dbReference type="EMBL" id="ACU37670.1"/>
    </source>
</evidence>
<sequence length="166" mass="17835">MIYLRLLRMEARVPEVLLRNGINPEDPDAPVLLVIIDPERSPGERAVCLLGNHGYERDNALYLVPTDGWAERALDAGSLVVDLVAYPLVLGGYDLELGLFTEPAAGDADAVRLLRVTGRVDATELPEATVVVAVSEGTTVDDVVEELRSGELWPVVLAPAPAAREG</sequence>
<organism evidence="1 2">
    <name type="scientific">Actinosynnema mirum (strain ATCC 29888 / DSM 43827 / JCM 3225 / NBRC 14064 / NCIMB 13271 / NRRL B-12336 / IMRU 3971 / 101)</name>
    <dbReference type="NCBI Taxonomy" id="446462"/>
    <lineage>
        <taxon>Bacteria</taxon>
        <taxon>Bacillati</taxon>
        <taxon>Actinomycetota</taxon>
        <taxon>Actinomycetes</taxon>
        <taxon>Pseudonocardiales</taxon>
        <taxon>Pseudonocardiaceae</taxon>
        <taxon>Actinosynnema</taxon>
    </lineage>
</organism>
<dbReference type="AlphaFoldDB" id="C6WD51"/>
<dbReference type="HOGENOM" id="CLU_144208_0_0_11"/>
<proteinExistence type="predicted"/>
<reference evidence="1 2" key="1">
    <citation type="journal article" date="2009" name="Stand. Genomic Sci.">
        <title>Complete genome sequence of Actinosynnema mirum type strain (101).</title>
        <authorList>
            <person name="Land M."/>
            <person name="Lapidus A."/>
            <person name="Mayilraj S."/>
            <person name="Chen F."/>
            <person name="Copeland A."/>
            <person name="Del Rio T.G."/>
            <person name="Nolan M."/>
            <person name="Lucas S."/>
            <person name="Tice H."/>
            <person name="Cheng J.F."/>
            <person name="Chertkov O."/>
            <person name="Bruce D."/>
            <person name="Goodwin L."/>
            <person name="Pitluck S."/>
            <person name="Rohde M."/>
            <person name="Goker M."/>
            <person name="Pati A."/>
            <person name="Ivanova N."/>
            <person name="Mavromatis K."/>
            <person name="Chen A."/>
            <person name="Palaniappan K."/>
            <person name="Hauser L."/>
            <person name="Chang Y.J."/>
            <person name="Jeffries C.C."/>
            <person name="Brettin T."/>
            <person name="Detter J.C."/>
            <person name="Han C."/>
            <person name="Chain P."/>
            <person name="Tindall B.J."/>
            <person name="Bristow J."/>
            <person name="Eisen J.A."/>
            <person name="Markowitz V."/>
            <person name="Hugenholtz P."/>
            <person name="Kyrpides N.C."/>
            <person name="Klenk H.P."/>
        </authorList>
    </citation>
    <scope>NUCLEOTIDE SEQUENCE [LARGE SCALE GENOMIC DNA]</scope>
    <source>
        <strain evidence="2">ATCC 29888 / DSM 43827 / JCM 3225 / NBRC 14064 / NCIMB 13271 / NRRL B-12336 / IMRU 3971 / 101</strain>
    </source>
</reference>
<dbReference type="eggNOG" id="ENOG502ZKH6">
    <property type="taxonomic scope" value="Bacteria"/>
</dbReference>
<keyword evidence="2" id="KW-1185">Reference proteome</keyword>
<dbReference type="STRING" id="446462.Amir_3790"/>
<dbReference type="KEGG" id="ami:Amir_3790"/>
<gene>
    <name evidence="1" type="ordered locus">Amir_3790</name>
</gene>
<evidence type="ECO:0000313" key="2">
    <source>
        <dbReference type="Proteomes" id="UP000002213"/>
    </source>
</evidence>
<dbReference type="Proteomes" id="UP000002213">
    <property type="component" value="Chromosome"/>
</dbReference>
<protein>
    <submittedName>
        <fullName evidence="1">Uncharacterized protein</fullName>
    </submittedName>
</protein>
<accession>C6WD51</accession>
<name>C6WD51_ACTMD</name>